<evidence type="ECO:0000313" key="2">
    <source>
        <dbReference type="Proteomes" id="UP001500596"/>
    </source>
</evidence>
<dbReference type="SUPFAM" id="SSF160379">
    <property type="entry name" value="SP0830-like"/>
    <property type="match status" value="1"/>
</dbReference>
<accession>A0ABP4SGG8</accession>
<evidence type="ECO:0008006" key="3">
    <source>
        <dbReference type="Google" id="ProtNLM"/>
    </source>
</evidence>
<comment type="caution">
    <text evidence="1">The sequence shown here is derived from an EMBL/GenBank/DDBJ whole genome shotgun (WGS) entry which is preliminary data.</text>
</comment>
<name>A0ABP4SGG8_9MICO</name>
<evidence type="ECO:0000313" key="1">
    <source>
        <dbReference type="EMBL" id="GAA1672393.1"/>
    </source>
</evidence>
<sequence>MQCVAFFRNVNQGQRGHPSTADVVGSFADAGAADPRAFQSNGTILFASADPGATVEAAGSALARRSGIEREGFWMPLADVVAIVDVHADRLDIRRCEVTLHGGGVVDPTDPEVVRTAAHRRCEIVDAGPGWMVTVNERDAESNATPVAERLTGGPATSRGLPTLVRLADRFGAE</sequence>
<dbReference type="EMBL" id="BAAAPK010000001">
    <property type="protein sequence ID" value="GAA1672393.1"/>
    <property type="molecule type" value="Genomic_DNA"/>
</dbReference>
<keyword evidence="2" id="KW-1185">Reference proteome</keyword>
<proteinExistence type="predicted"/>
<dbReference type="Pfam" id="PF08002">
    <property type="entry name" value="DUF1697"/>
    <property type="match status" value="1"/>
</dbReference>
<dbReference type="InterPro" id="IPR012545">
    <property type="entry name" value="DUF1697"/>
</dbReference>
<organism evidence="1 2">
    <name type="scientific">Microbacterium lacus</name>
    <dbReference type="NCBI Taxonomy" id="415217"/>
    <lineage>
        <taxon>Bacteria</taxon>
        <taxon>Bacillati</taxon>
        <taxon>Actinomycetota</taxon>
        <taxon>Actinomycetes</taxon>
        <taxon>Micrococcales</taxon>
        <taxon>Microbacteriaceae</taxon>
        <taxon>Microbacterium</taxon>
    </lineage>
</organism>
<protein>
    <recommendedName>
        <fullName evidence="3">DUF1697 domain-containing protein</fullName>
    </recommendedName>
</protein>
<gene>
    <name evidence="1" type="ORF">GCM10009807_15670</name>
</gene>
<dbReference type="Proteomes" id="UP001500596">
    <property type="component" value="Unassembled WGS sequence"/>
</dbReference>
<reference evidence="2" key="1">
    <citation type="journal article" date="2019" name="Int. J. Syst. Evol. Microbiol.">
        <title>The Global Catalogue of Microorganisms (GCM) 10K type strain sequencing project: providing services to taxonomists for standard genome sequencing and annotation.</title>
        <authorList>
            <consortium name="The Broad Institute Genomics Platform"/>
            <consortium name="The Broad Institute Genome Sequencing Center for Infectious Disease"/>
            <person name="Wu L."/>
            <person name="Ma J."/>
        </authorList>
    </citation>
    <scope>NUCLEOTIDE SEQUENCE [LARGE SCALE GENOMIC DNA]</scope>
    <source>
        <strain evidence="2">JCM 15575</strain>
    </source>
</reference>